<name>A0A0L6U9K5_9BASI</name>
<evidence type="ECO:0000256" key="1">
    <source>
        <dbReference type="SAM" id="MobiDB-lite"/>
    </source>
</evidence>
<gene>
    <name evidence="2" type="ORF">VP01_915g5</name>
</gene>
<sequence>MDIRDINNTVCFYAYVHVQDNNLLATLDGSQLLLESYHKYLNQVQSLKLEVLKAQIDNVLMNFIAIPLNKSSTIQIDHPKGMSHVFESLLYLDTGQDFNHLCSRRSPSSIPENCMDIAKKIFVNVWKKDKMTQKKHLFTDLILENKNVMACCFTLAKMEGAIPNRIWNCSIISAVRPPPHSSTSHQRELETTTRCPHHKTHNETRALQFQKIKVHLESSSNSHNQTQTIKKRPIRFMNLVQIPKTLKDVKTQEISRSIEEKRPGQGGKQHRIFKPQPTTKFTFCTC</sequence>
<dbReference type="AlphaFoldDB" id="A0A0L6U9K5"/>
<dbReference type="VEuPathDB" id="FungiDB:VP01_915g5"/>
<comment type="caution">
    <text evidence="2">The sequence shown here is derived from an EMBL/GenBank/DDBJ whole genome shotgun (WGS) entry which is preliminary data.</text>
</comment>
<reference evidence="2 3" key="1">
    <citation type="submission" date="2015-08" db="EMBL/GenBank/DDBJ databases">
        <title>Next Generation Sequencing and Analysis of the Genome of Puccinia sorghi L Schw, the Causal Agent of Maize Common Rust.</title>
        <authorList>
            <person name="Rochi L."/>
            <person name="Burguener G."/>
            <person name="Darino M."/>
            <person name="Turjanski A."/>
            <person name="Kreff E."/>
            <person name="Dieguez M.J."/>
            <person name="Sacco F."/>
        </authorList>
    </citation>
    <scope>NUCLEOTIDE SEQUENCE [LARGE SCALE GENOMIC DNA]</scope>
    <source>
        <strain evidence="2 3">RO10H11247</strain>
    </source>
</reference>
<dbReference type="Proteomes" id="UP000037035">
    <property type="component" value="Unassembled WGS sequence"/>
</dbReference>
<organism evidence="2 3">
    <name type="scientific">Puccinia sorghi</name>
    <dbReference type="NCBI Taxonomy" id="27349"/>
    <lineage>
        <taxon>Eukaryota</taxon>
        <taxon>Fungi</taxon>
        <taxon>Dikarya</taxon>
        <taxon>Basidiomycota</taxon>
        <taxon>Pucciniomycotina</taxon>
        <taxon>Pucciniomycetes</taxon>
        <taxon>Pucciniales</taxon>
        <taxon>Pucciniaceae</taxon>
        <taxon>Puccinia</taxon>
    </lineage>
</organism>
<evidence type="ECO:0000313" key="2">
    <source>
        <dbReference type="EMBL" id="KNZ44445.1"/>
    </source>
</evidence>
<feature type="region of interest" description="Disordered" evidence="1">
    <location>
        <begin position="177"/>
        <end position="199"/>
    </location>
</feature>
<protein>
    <submittedName>
        <fullName evidence="2">Uncharacterized protein</fullName>
    </submittedName>
</protein>
<accession>A0A0L6U9K5</accession>
<proteinExistence type="predicted"/>
<evidence type="ECO:0000313" key="3">
    <source>
        <dbReference type="Proteomes" id="UP000037035"/>
    </source>
</evidence>
<keyword evidence="3" id="KW-1185">Reference proteome</keyword>
<dbReference type="EMBL" id="LAVV01014782">
    <property type="protein sequence ID" value="KNZ44445.1"/>
    <property type="molecule type" value="Genomic_DNA"/>
</dbReference>